<dbReference type="Pfam" id="PF01593">
    <property type="entry name" value="Amino_oxidase"/>
    <property type="match status" value="1"/>
</dbReference>
<dbReference type="HOGENOM" id="CLU_019722_4_1_10"/>
<dbReference type="GO" id="GO:0016491">
    <property type="term" value="F:oxidoreductase activity"/>
    <property type="evidence" value="ECO:0007669"/>
    <property type="project" value="InterPro"/>
</dbReference>
<dbReference type="AlphaFoldDB" id="B3QZ32"/>
<proteinExistence type="predicted"/>
<dbReference type="InterPro" id="IPR036188">
    <property type="entry name" value="FAD/NAD-bd_sf"/>
</dbReference>
<feature type="domain" description="Amine oxidase" evidence="1">
    <location>
        <begin position="14"/>
        <end position="493"/>
    </location>
</feature>
<dbReference type="OrthoDB" id="9789960at2"/>
<dbReference type="STRING" id="517418.Ctha_1262"/>
<dbReference type="RefSeq" id="WP_012499809.1">
    <property type="nucleotide sequence ID" value="NC_011026.1"/>
</dbReference>
<gene>
    <name evidence="2" type="ordered locus">Ctha_1262</name>
</gene>
<protein>
    <submittedName>
        <fullName evidence="2">FAD dependent oxidoreductase</fullName>
    </submittedName>
</protein>
<dbReference type="EMBL" id="CP001100">
    <property type="protein sequence ID" value="ACF13725.1"/>
    <property type="molecule type" value="Genomic_DNA"/>
</dbReference>
<dbReference type="InterPro" id="IPR002937">
    <property type="entry name" value="Amino_oxidase"/>
</dbReference>
<dbReference type="PANTHER" id="PTHR46313:SF3">
    <property type="entry name" value="PROLYCOPENE ISOMERASE, CHLOROPLASTIC"/>
    <property type="match status" value="1"/>
</dbReference>
<dbReference type="eggNOG" id="COG1233">
    <property type="taxonomic scope" value="Bacteria"/>
</dbReference>
<dbReference type="SUPFAM" id="SSF51905">
    <property type="entry name" value="FAD/NAD(P)-binding domain"/>
    <property type="match status" value="1"/>
</dbReference>
<dbReference type="InterPro" id="IPR045892">
    <property type="entry name" value="CrtISO-like"/>
</dbReference>
<reference evidence="2 3" key="1">
    <citation type="submission" date="2008-06" db="EMBL/GenBank/DDBJ databases">
        <title>Complete sequence of Chloroherpeton thalassium ATCC 35110.</title>
        <authorList>
            <consortium name="US DOE Joint Genome Institute"/>
            <person name="Lucas S."/>
            <person name="Copeland A."/>
            <person name="Lapidus A."/>
            <person name="Glavina del Rio T."/>
            <person name="Dalin E."/>
            <person name="Tice H."/>
            <person name="Bruce D."/>
            <person name="Goodwin L."/>
            <person name="Pitluck S."/>
            <person name="Schmutz J."/>
            <person name="Larimer F."/>
            <person name="Land M."/>
            <person name="Hauser L."/>
            <person name="Kyrpides N."/>
            <person name="Mikhailova N."/>
            <person name="Liu Z."/>
            <person name="Li T."/>
            <person name="Zhao F."/>
            <person name="Overmann J."/>
            <person name="Bryant D.A."/>
            <person name="Richardson P."/>
        </authorList>
    </citation>
    <scope>NUCLEOTIDE SEQUENCE [LARGE SCALE GENOMIC DNA]</scope>
    <source>
        <strain evidence="3">ATCC 35110 / GB-78</strain>
    </source>
</reference>
<dbReference type="PANTHER" id="PTHR46313">
    <property type="match status" value="1"/>
</dbReference>
<dbReference type="Proteomes" id="UP000001208">
    <property type="component" value="Chromosome"/>
</dbReference>
<sequence>MTQKYDAIIVGAGIGGLTTAALLQHAGLRTLTIEQHYLPGGSSSFFKKRGYTFDAGASLFYGFGSYETGGTLNLHRRIFDRLGIEVKTIPDPVQIHYHLPNDFEIRTHYDKERFLTELIARFPREASGIRKFYQELEDVFNVIGSFPAGSLENLEHLMFIGVRHPLKVLKLMVQTMKNMGKTARKYIRNQELLKFIDIESYAWAVRDALATPLVNAGICLADRHHGGINYPVGGSGSIANALVKGIRHFGGEVLLGKRVAEIITRNGKAFGVKLSDGTEYFSRVVVSNATVWDTFNSLIKEKRFRVDNSKFDIAPSWLQLHLGVKKSLIPEKFNVHHIIVEDWETYDNIGGTIYFSAPTILDPTCAPDGKHVLHVFTTALASDWQKPVSKNDTDYLAAKEAQANQLIRRTERLLPGLSDAIDLKLIASPHTHERYLSRYLGSYGPLLRKGQYVLEKPQNFTPVRNLYHVGDSCFPGQGVIAVTYSGVSCANLICKKLGTRFQYL</sequence>
<keyword evidence="3" id="KW-1185">Reference proteome</keyword>
<dbReference type="Gene3D" id="3.50.50.60">
    <property type="entry name" value="FAD/NAD(P)-binding domain"/>
    <property type="match status" value="2"/>
</dbReference>
<dbReference type="KEGG" id="cts:Ctha_1262"/>
<dbReference type="GO" id="GO:0016116">
    <property type="term" value="P:carotenoid metabolic process"/>
    <property type="evidence" value="ECO:0007669"/>
    <property type="project" value="InterPro"/>
</dbReference>
<organism evidence="2 3">
    <name type="scientific">Chloroherpeton thalassium (strain ATCC 35110 / GB-78)</name>
    <dbReference type="NCBI Taxonomy" id="517418"/>
    <lineage>
        <taxon>Bacteria</taxon>
        <taxon>Pseudomonadati</taxon>
        <taxon>Chlorobiota</taxon>
        <taxon>Chlorobiia</taxon>
        <taxon>Chlorobiales</taxon>
        <taxon>Chloroherpetonaceae</taxon>
        <taxon>Chloroherpeton</taxon>
    </lineage>
</organism>
<evidence type="ECO:0000313" key="2">
    <source>
        <dbReference type="EMBL" id="ACF13725.1"/>
    </source>
</evidence>
<evidence type="ECO:0000259" key="1">
    <source>
        <dbReference type="Pfam" id="PF01593"/>
    </source>
</evidence>
<name>B3QZ32_CHLT3</name>
<evidence type="ECO:0000313" key="3">
    <source>
        <dbReference type="Proteomes" id="UP000001208"/>
    </source>
</evidence>
<accession>B3QZ32</accession>